<dbReference type="InterPro" id="IPR036249">
    <property type="entry name" value="Thioredoxin-like_sf"/>
</dbReference>
<proteinExistence type="predicted"/>
<dbReference type="InterPro" id="IPR050553">
    <property type="entry name" value="Thioredoxin_ResA/DsbE_sf"/>
</dbReference>
<dbReference type="CDD" id="cd02966">
    <property type="entry name" value="TlpA_like_family"/>
    <property type="match status" value="1"/>
</dbReference>
<dbReference type="Gene3D" id="3.40.30.10">
    <property type="entry name" value="Glutaredoxin"/>
    <property type="match status" value="1"/>
</dbReference>
<dbReference type="InterPro" id="IPR013766">
    <property type="entry name" value="Thioredoxin_domain"/>
</dbReference>
<dbReference type="Proteomes" id="UP000005090">
    <property type="component" value="Chromosome"/>
</dbReference>
<dbReference type="HOGENOM" id="CLU_042529_11_2_6"/>
<evidence type="ECO:0000313" key="2">
    <source>
        <dbReference type="EMBL" id="EIC31488.1"/>
    </source>
</evidence>
<dbReference type="STRING" id="686340.Metal_3847"/>
<evidence type="ECO:0000313" key="3">
    <source>
        <dbReference type="Proteomes" id="UP000005090"/>
    </source>
</evidence>
<keyword evidence="3" id="KW-1185">Reference proteome</keyword>
<dbReference type="GO" id="GO:0016491">
    <property type="term" value="F:oxidoreductase activity"/>
    <property type="evidence" value="ECO:0007669"/>
    <property type="project" value="InterPro"/>
</dbReference>
<dbReference type="AlphaFoldDB" id="H8GIY1"/>
<gene>
    <name evidence="2" type="ORF">Metal_3847</name>
</gene>
<dbReference type="RefSeq" id="WP_005374877.1">
    <property type="nucleotide sequence ID" value="NZ_CM001475.1"/>
</dbReference>
<dbReference type="EMBL" id="CM001475">
    <property type="protein sequence ID" value="EIC31488.1"/>
    <property type="molecule type" value="Genomic_DNA"/>
</dbReference>
<accession>H8GIY1</accession>
<dbReference type="SUPFAM" id="SSF52833">
    <property type="entry name" value="Thioredoxin-like"/>
    <property type="match status" value="1"/>
</dbReference>
<feature type="domain" description="Thioredoxin" evidence="1">
    <location>
        <begin position="26"/>
        <end position="167"/>
    </location>
</feature>
<sequence length="176" mass="19083">MLVVHPKKIALFGVFLAVLSMPLFAVERGEISGNCTLPLLDGSGNVALNELKGKVVYLDFWASWCGPCAKSFPFMNRLHDELGGKDLAIIGVNLDENPEDGQAFLAQYPASFTIAADKGEQCARLFDVKAMPSTYLIGRDGVIRDVHLGFRADEGKALRETVEKLLNENPSATGAK</sequence>
<dbReference type="Pfam" id="PF08534">
    <property type="entry name" value="Redoxin"/>
    <property type="match status" value="1"/>
</dbReference>
<name>H8GIY1_METAL</name>
<evidence type="ECO:0000259" key="1">
    <source>
        <dbReference type="PROSITE" id="PS51352"/>
    </source>
</evidence>
<dbReference type="PROSITE" id="PS51352">
    <property type="entry name" value="THIOREDOXIN_2"/>
    <property type="match status" value="1"/>
</dbReference>
<dbReference type="PANTHER" id="PTHR42852:SF18">
    <property type="entry name" value="CHROMOSOME UNDETERMINED SCAFFOLD_47, WHOLE GENOME SHOTGUN SEQUENCE"/>
    <property type="match status" value="1"/>
</dbReference>
<organism evidence="2 3">
    <name type="scientific">Methylomicrobium album BG8</name>
    <dbReference type="NCBI Taxonomy" id="686340"/>
    <lineage>
        <taxon>Bacteria</taxon>
        <taxon>Pseudomonadati</taxon>
        <taxon>Pseudomonadota</taxon>
        <taxon>Gammaproteobacteria</taxon>
        <taxon>Methylococcales</taxon>
        <taxon>Methylococcaceae</taxon>
        <taxon>Methylomicrobium</taxon>
    </lineage>
</organism>
<dbReference type="InterPro" id="IPR013740">
    <property type="entry name" value="Redoxin"/>
</dbReference>
<dbReference type="eggNOG" id="COG0526">
    <property type="taxonomic scope" value="Bacteria"/>
</dbReference>
<reference evidence="2 3" key="1">
    <citation type="journal article" date="2013" name="Genome Announc.">
        <title>Genome Sequence of the Obligate Gammaproteobacterial Methanotroph Methylomicrobium album Strain BG8.</title>
        <authorList>
            <person name="Kits K.D."/>
            <person name="Kalyuzhnaya M.G."/>
            <person name="Klotz M.G."/>
            <person name="Jetten M.S."/>
            <person name="Op den Camp H.J."/>
            <person name="Vuilleumier S."/>
            <person name="Bringel F."/>
            <person name="Dispirito A.A."/>
            <person name="Murrell J.C."/>
            <person name="Bruce D."/>
            <person name="Cheng J.F."/>
            <person name="Copeland A."/>
            <person name="Goodwin L."/>
            <person name="Hauser L."/>
            <person name="Lajus A."/>
            <person name="Land M.L."/>
            <person name="Lapidus A."/>
            <person name="Lucas S."/>
            <person name="Medigue C."/>
            <person name="Pitluck S."/>
            <person name="Woyke T."/>
            <person name="Zeytun A."/>
            <person name="Stein L.Y."/>
        </authorList>
    </citation>
    <scope>NUCLEOTIDE SEQUENCE [LARGE SCALE GENOMIC DNA]</scope>
    <source>
        <strain evidence="2 3">BG8</strain>
    </source>
</reference>
<dbReference type="PANTHER" id="PTHR42852">
    <property type="entry name" value="THIOL:DISULFIDE INTERCHANGE PROTEIN DSBE"/>
    <property type="match status" value="1"/>
</dbReference>
<protein>
    <submittedName>
        <fullName evidence="2">Peroxiredoxin</fullName>
    </submittedName>
</protein>